<evidence type="ECO:0000313" key="1">
    <source>
        <dbReference type="EMBL" id="EFA01096.1"/>
    </source>
</evidence>
<protein>
    <submittedName>
        <fullName evidence="1">Uncharacterized protein</fullName>
    </submittedName>
</protein>
<dbReference type="InParanoid" id="D6WIU6"/>
<evidence type="ECO:0000313" key="2">
    <source>
        <dbReference type="Proteomes" id="UP000007266"/>
    </source>
</evidence>
<gene>
    <name evidence="1" type="primary">GLEAN_04019</name>
    <name evidence="1" type="ORF">TcasGA2_TC004019</name>
</gene>
<sequence length="118" mass="13064">MTSVSANKKFFFNMTSYPCLDTLQSSAVNELACRVFWCLVFEGENGNFVRHVNVGYSVSCSNITSTNKALVQTQDASDIYTAKICWPPPTDTPDNASNQTIALTLNHTFTGRKIKTVK</sequence>
<name>D6WIU6_TRICA</name>
<dbReference type="HOGENOM" id="CLU_2076123_0_0_1"/>
<reference evidence="1 2" key="1">
    <citation type="journal article" date="2008" name="Nature">
        <title>The genome of the model beetle and pest Tribolium castaneum.</title>
        <authorList>
            <consortium name="Tribolium Genome Sequencing Consortium"/>
            <person name="Richards S."/>
            <person name="Gibbs R.A."/>
            <person name="Weinstock G.M."/>
            <person name="Brown S.J."/>
            <person name="Denell R."/>
            <person name="Beeman R.W."/>
            <person name="Gibbs R."/>
            <person name="Beeman R.W."/>
            <person name="Brown S.J."/>
            <person name="Bucher G."/>
            <person name="Friedrich M."/>
            <person name="Grimmelikhuijzen C.J."/>
            <person name="Klingler M."/>
            <person name="Lorenzen M."/>
            <person name="Richards S."/>
            <person name="Roth S."/>
            <person name="Schroder R."/>
            <person name="Tautz D."/>
            <person name="Zdobnov E.M."/>
            <person name="Muzny D."/>
            <person name="Gibbs R.A."/>
            <person name="Weinstock G.M."/>
            <person name="Attaway T."/>
            <person name="Bell S."/>
            <person name="Buhay C.J."/>
            <person name="Chandrabose M.N."/>
            <person name="Chavez D."/>
            <person name="Clerk-Blankenburg K.P."/>
            <person name="Cree A."/>
            <person name="Dao M."/>
            <person name="Davis C."/>
            <person name="Chacko J."/>
            <person name="Dinh H."/>
            <person name="Dugan-Rocha S."/>
            <person name="Fowler G."/>
            <person name="Garner T.T."/>
            <person name="Garnes J."/>
            <person name="Gnirke A."/>
            <person name="Hawes A."/>
            <person name="Hernandez J."/>
            <person name="Hines S."/>
            <person name="Holder M."/>
            <person name="Hume J."/>
            <person name="Jhangiani S.N."/>
            <person name="Joshi V."/>
            <person name="Khan Z.M."/>
            <person name="Jackson L."/>
            <person name="Kovar C."/>
            <person name="Kowis A."/>
            <person name="Lee S."/>
            <person name="Lewis L.R."/>
            <person name="Margolis J."/>
            <person name="Morgan M."/>
            <person name="Nazareth L.V."/>
            <person name="Nguyen N."/>
            <person name="Okwuonu G."/>
            <person name="Parker D."/>
            <person name="Richards S."/>
            <person name="Ruiz S.J."/>
            <person name="Santibanez J."/>
            <person name="Savard J."/>
            <person name="Scherer S.E."/>
            <person name="Schneider B."/>
            <person name="Sodergren E."/>
            <person name="Tautz D."/>
            <person name="Vattahil S."/>
            <person name="Villasana D."/>
            <person name="White C.S."/>
            <person name="Wright R."/>
            <person name="Park Y."/>
            <person name="Beeman R.W."/>
            <person name="Lord J."/>
            <person name="Oppert B."/>
            <person name="Lorenzen M."/>
            <person name="Brown S."/>
            <person name="Wang L."/>
            <person name="Savard J."/>
            <person name="Tautz D."/>
            <person name="Richards S."/>
            <person name="Weinstock G."/>
            <person name="Gibbs R.A."/>
            <person name="Liu Y."/>
            <person name="Worley K."/>
            <person name="Weinstock G."/>
            <person name="Elsik C.G."/>
            <person name="Reese J.T."/>
            <person name="Elhaik E."/>
            <person name="Landan G."/>
            <person name="Graur D."/>
            <person name="Arensburger P."/>
            <person name="Atkinson P."/>
            <person name="Beeman R.W."/>
            <person name="Beidler J."/>
            <person name="Brown S.J."/>
            <person name="Demuth J.P."/>
            <person name="Drury D.W."/>
            <person name="Du Y.Z."/>
            <person name="Fujiwara H."/>
            <person name="Lorenzen M."/>
            <person name="Maselli V."/>
            <person name="Osanai M."/>
            <person name="Park Y."/>
            <person name="Robertson H.M."/>
            <person name="Tu Z."/>
            <person name="Wang J.J."/>
            <person name="Wang S."/>
            <person name="Richards S."/>
            <person name="Song H."/>
            <person name="Zhang L."/>
            <person name="Sodergren E."/>
            <person name="Werner D."/>
            <person name="Stanke M."/>
            <person name="Morgenstern B."/>
            <person name="Solovyev V."/>
            <person name="Kosarev P."/>
            <person name="Brown G."/>
            <person name="Chen H.C."/>
            <person name="Ermolaeva O."/>
            <person name="Hlavina W."/>
            <person name="Kapustin Y."/>
            <person name="Kiryutin B."/>
            <person name="Kitts P."/>
            <person name="Maglott D."/>
            <person name="Pruitt K."/>
            <person name="Sapojnikov V."/>
            <person name="Souvorov A."/>
            <person name="Mackey A.J."/>
            <person name="Waterhouse R.M."/>
            <person name="Wyder S."/>
            <person name="Zdobnov E.M."/>
            <person name="Zdobnov E.M."/>
            <person name="Wyder S."/>
            <person name="Kriventseva E.V."/>
            <person name="Kadowaki T."/>
            <person name="Bork P."/>
            <person name="Aranda M."/>
            <person name="Bao R."/>
            <person name="Beermann A."/>
            <person name="Berns N."/>
            <person name="Bolognesi R."/>
            <person name="Bonneton F."/>
            <person name="Bopp D."/>
            <person name="Brown S.J."/>
            <person name="Bucher G."/>
            <person name="Butts T."/>
            <person name="Chaumot A."/>
            <person name="Denell R.E."/>
            <person name="Ferrier D.E."/>
            <person name="Friedrich M."/>
            <person name="Gordon C.M."/>
            <person name="Jindra M."/>
            <person name="Klingler M."/>
            <person name="Lan Q."/>
            <person name="Lattorff H.M."/>
            <person name="Laudet V."/>
            <person name="von Levetsow C."/>
            <person name="Liu Z."/>
            <person name="Lutz R."/>
            <person name="Lynch J.A."/>
            <person name="da Fonseca R.N."/>
            <person name="Posnien N."/>
            <person name="Reuter R."/>
            <person name="Roth S."/>
            <person name="Savard J."/>
            <person name="Schinko J.B."/>
            <person name="Schmitt C."/>
            <person name="Schoppmeier M."/>
            <person name="Schroder R."/>
            <person name="Shippy T.D."/>
            <person name="Simonnet F."/>
            <person name="Marques-Souza H."/>
            <person name="Tautz D."/>
            <person name="Tomoyasu Y."/>
            <person name="Trauner J."/>
            <person name="Van der Zee M."/>
            <person name="Vervoort M."/>
            <person name="Wittkopp N."/>
            <person name="Wimmer E.A."/>
            <person name="Yang X."/>
            <person name="Jones A.K."/>
            <person name="Sattelle D.B."/>
            <person name="Ebert P.R."/>
            <person name="Nelson D."/>
            <person name="Scott J.G."/>
            <person name="Beeman R.W."/>
            <person name="Muthukrishnan S."/>
            <person name="Kramer K.J."/>
            <person name="Arakane Y."/>
            <person name="Beeman R.W."/>
            <person name="Zhu Q."/>
            <person name="Hogenkamp D."/>
            <person name="Dixit R."/>
            <person name="Oppert B."/>
            <person name="Jiang H."/>
            <person name="Zou Z."/>
            <person name="Marshall J."/>
            <person name="Elpidina E."/>
            <person name="Vinokurov K."/>
            <person name="Oppert C."/>
            <person name="Zou Z."/>
            <person name="Evans J."/>
            <person name="Lu Z."/>
            <person name="Zhao P."/>
            <person name="Sumathipala N."/>
            <person name="Altincicek B."/>
            <person name="Vilcinskas A."/>
            <person name="Williams M."/>
            <person name="Hultmark D."/>
            <person name="Hetru C."/>
            <person name="Jiang H."/>
            <person name="Grimmelikhuijzen C.J."/>
            <person name="Hauser F."/>
            <person name="Cazzamali G."/>
            <person name="Williamson M."/>
            <person name="Park Y."/>
            <person name="Li B."/>
            <person name="Tanaka Y."/>
            <person name="Predel R."/>
            <person name="Neupert S."/>
            <person name="Schachtner J."/>
            <person name="Verleyen P."/>
            <person name="Raible F."/>
            <person name="Bork P."/>
            <person name="Friedrich M."/>
            <person name="Walden K.K."/>
            <person name="Robertson H.M."/>
            <person name="Angeli S."/>
            <person name="Foret S."/>
            <person name="Bucher G."/>
            <person name="Schuetz S."/>
            <person name="Maleszka R."/>
            <person name="Wimmer E.A."/>
            <person name="Beeman R.W."/>
            <person name="Lorenzen M."/>
            <person name="Tomoyasu Y."/>
            <person name="Miller S.C."/>
            <person name="Grossmann D."/>
            <person name="Bucher G."/>
        </authorList>
    </citation>
    <scope>NUCLEOTIDE SEQUENCE [LARGE SCALE GENOMIC DNA]</scope>
    <source>
        <strain evidence="1 2">Georgia GA2</strain>
    </source>
</reference>
<dbReference type="Proteomes" id="UP000007266">
    <property type="component" value="Linkage group 3"/>
</dbReference>
<dbReference type="EMBL" id="KQ971336">
    <property type="protein sequence ID" value="EFA01096.1"/>
    <property type="molecule type" value="Genomic_DNA"/>
</dbReference>
<keyword evidence="2" id="KW-1185">Reference proteome</keyword>
<accession>D6WIU6</accession>
<dbReference type="AlphaFoldDB" id="D6WIU6"/>
<proteinExistence type="predicted"/>
<organism evidence="1 2">
    <name type="scientific">Tribolium castaneum</name>
    <name type="common">Red flour beetle</name>
    <dbReference type="NCBI Taxonomy" id="7070"/>
    <lineage>
        <taxon>Eukaryota</taxon>
        <taxon>Metazoa</taxon>
        <taxon>Ecdysozoa</taxon>
        <taxon>Arthropoda</taxon>
        <taxon>Hexapoda</taxon>
        <taxon>Insecta</taxon>
        <taxon>Pterygota</taxon>
        <taxon>Neoptera</taxon>
        <taxon>Endopterygota</taxon>
        <taxon>Coleoptera</taxon>
        <taxon>Polyphaga</taxon>
        <taxon>Cucujiformia</taxon>
        <taxon>Tenebrionidae</taxon>
        <taxon>Tenebrionidae incertae sedis</taxon>
        <taxon>Tribolium</taxon>
    </lineage>
</organism>
<reference evidence="1 2" key="2">
    <citation type="journal article" date="2010" name="Nucleic Acids Res.">
        <title>BeetleBase in 2010: revisions to provide comprehensive genomic information for Tribolium castaneum.</title>
        <authorList>
            <person name="Kim H.S."/>
            <person name="Murphy T."/>
            <person name="Xia J."/>
            <person name="Caragea D."/>
            <person name="Park Y."/>
            <person name="Beeman R.W."/>
            <person name="Lorenzen M.D."/>
            <person name="Butcher S."/>
            <person name="Manak J.R."/>
            <person name="Brown S.J."/>
        </authorList>
    </citation>
    <scope>GENOME REANNOTATION</scope>
    <source>
        <strain evidence="1 2">Georgia GA2</strain>
    </source>
</reference>